<reference evidence="3" key="1">
    <citation type="journal article" date="2023" name="Science">
        <title>Genome structures resolve the early diversification of teleost fishes.</title>
        <authorList>
            <person name="Parey E."/>
            <person name="Louis A."/>
            <person name="Montfort J."/>
            <person name="Bouchez O."/>
            <person name="Roques C."/>
            <person name="Iampietro C."/>
            <person name="Lluch J."/>
            <person name="Castinel A."/>
            <person name="Donnadieu C."/>
            <person name="Desvignes T."/>
            <person name="Floi Bucao C."/>
            <person name="Jouanno E."/>
            <person name="Wen M."/>
            <person name="Mejri S."/>
            <person name="Dirks R."/>
            <person name="Jansen H."/>
            <person name="Henkel C."/>
            <person name="Chen W.J."/>
            <person name="Zahm M."/>
            <person name="Cabau C."/>
            <person name="Klopp C."/>
            <person name="Thompson A.W."/>
            <person name="Robinson-Rechavi M."/>
            <person name="Braasch I."/>
            <person name="Lecointre G."/>
            <person name="Bobe J."/>
            <person name="Postlethwait J.H."/>
            <person name="Berthelot C."/>
            <person name="Roest Crollius H."/>
            <person name="Guiguen Y."/>
        </authorList>
    </citation>
    <scope>NUCLEOTIDE SEQUENCE</scope>
    <source>
        <strain evidence="3">NC1722</strain>
    </source>
</reference>
<keyword evidence="4" id="KW-1185">Reference proteome</keyword>
<dbReference type="Proteomes" id="UP001221898">
    <property type="component" value="Unassembled WGS sequence"/>
</dbReference>
<feature type="signal peptide" evidence="2">
    <location>
        <begin position="1"/>
        <end position="21"/>
    </location>
</feature>
<keyword evidence="2" id="KW-0732">Signal</keyword>
<organism evidence="3 4">
    <name type="scientific">Aldrovandia affinis</name>
    <dbReference type="NCBI Taxonomy" id="143900"/>
    <lineage>
        <taxon>Eukaryota</taxon>
        <taxon>Metazoa</taxon>
        <taxon>Chordata</taxon>
        <taxon>Craniata</taxon>
        <taxon>Vertebrata</taxon>
        <taxon>Euteleostomi</taxon>
        <taxon>Actinopterygii</taxon>
        <taxon>Neopterygii</taxon>
        <taxon>Teleostei</taxon>
        <taxon>Notacanthiformes</taxon>
        <taxon>Halosauridae</taxon>
        <taxon>Aldrovandia</taxon>
    </lineage>
</organism>
<evidence type="ECO:0000256" key="1">
    <source>
        <dbReference type="SAM" id="MobiDB-lite"/>
    </source>
</evidence>
<feature type="chain" id="PRO_5042026742" description="Secreted protein" evidence="2">
    <location>
        <begin position="22"/>
        <end position="75"/>
    </location>
</feature>
<proteinExistence type="predicted"/>
<protein>
    <recommendedName>
        <fullName evidence="5">Secreted protein</fullName>
    </recommendedName>
</protein>
<gene>
    <name evidence="3" type="ORF">AAFF_G00211440</name>
</gene>
<name>A0AAD7SXH0_9TELE</name>
<sequence>MTNGKLLALSIVLHFPSVMYGDVGTGCNNEAHTGTPLTKGTSGPPGQKLTKQKPPAQRPAGQLKRGAVSPIPPPL</sequence>
<feature type="region of interest" description="Disordered" evidence="1">
    <location>
        <begin position="23"/>
        <end position="75"/>
    </location>
</feature>
<dbReference type="AlphaFoldDB" id="A0AAD7SXH0"/>
<feature type="compositionally biased region" description="Polar residues" evidence="1">
    <location>
        <begin position="26"/>
        <end position="41"/>
    </location>
</feature>
<comment type="caution">
    <text evidence="3">The sequence shown here is derived from an EMBL/GenBank/DDBJ whole genome shotgun (WGS) entry which is preliminary data.</text>
</comment>
<dbReference type="EMBL" id="JAINUG010000028">
    <property type="protein sequence ID" value="KAJ8410103.1"/>
    <property type="molecule type" value="Genomic_DNA"/>
</dbReference>
<accession>A0AAD7SXH0</accession>
<evidence type="ECO:0000313" key="4">
    <source>
        <dbReference type="Proteomes" id="UP001221898"/>
    </source>
</evidence>
<evidence type="ECO:0008006" key="5">
    <source>
        <dbReference type="Google" id="ProtNLM"/>
    </source>
</evidence>
<evidence type="ECO:0000256" key="2">
    <source>
        <dbReference type="SAM" id="SignalP"/>
    </source>
</evidence>
<evidence type="ECO:0000313" key="3">
    <source>
        <dbReference type="EMBL" id="KAJ8410103.1"/>
    </source>
</evidence>